<comment type="caution">
    <text evidence="3">The sequence shown here is derived from an EMBL/GenBank/DDBJ whole genome shotgun (WGS) entry which is preliminary data.</text>
</comment>
<dbReference type="PANTHER" id="PTHR39452:SF1">
    <property type="entry name" value="CHEY-P PHOSPHATASE CHEX"/>
    <property type="match status" value="1"/>
</dbReference>
<feature type="domain" description="Chemotaxis phosphatase CheX-like" evidence="2">
    <location>
        <begin position="46"/>
        <end position="123"/>
    </location>
</feature>
<dbReference type="SUPFAM" id="SSF103039">
    <property type="entry name" value="CheC-like"/>
    <property type="match status" value="1"/>
</dbReference>
<dbReference type="InterPro" id="IPR028051">
    <property type="entry name" value="CheX-like_dom"/>
</dbReference>
<dbReference type="InterPro" id="IPR028976">
    <property type="entry name" value="CheC-like_sf"/>
</dbReference>
<dbReference type="RefSeq" id="WP_138196436.1">
    <property type="nucleotide sequence ID" value="NZ_VCIW01000016.1"/>
</dbReference>
<proteinExistence type="predicted"/>
<sequence>MQAELINPFLTSSIQVFETIVQVKPTVGKLQLKQMRYTEDYVWLKIRIHGQMEKEILFGFPDTMAMNIVSTMLGGYAVTELDDMCRSAVAELGNMISGNASTILYHNGIAVDITPPSLVGDGAIDWGKKAVSIPLSVERIGDFDINILV</sequence>
<keyword evidence="1" id="KW-0145">Chemotaxis</keyword>
<dbReference type="PANTHER" id="PTHR39452">
    <property type="entry name" value="CHEY-P PHOSPHATASE CHEX"/>
    <property type="match status" value="1"/>
</dbReference>
<dbReference type="CDD" id="cd17906">
    <property type="entry name" value="CheX"/>
    <property type="match status" value="1"/>
</dbReference>
<evidence type="ECO:0000313" key="3">
    <source>
        <dbReference type="EMBL" id="TLS50282.1"/>
    </source>
</evidence>
<dbReference type="AlphaFoldDB" id="A0A5R9G1R8"/>
<evidence type="ECO:0000256" key="1">
    <source>
        <dbReference type="ARBA" id="ARBA00022500"/>
    </source>
</evidence>
<dbReference type="InterPro" id="IPR038756">
    <property type="entry name" value="CheX-like"/>
</dbReference>
<reference evidence="3 4" key="1">
    <citation type="submission" date="2019-05" db="EMBL/GenBank/DDBJ databases">
        <authorList>
            <person name="Narsing Rao M.P."/>
            <person name="Li W.J."/>
        </authorList>
    </citation>
    <scope>NUCLEOTIDE SEQUENCE [LARGE SCALE GENOMIC DNA]</scope>
    <source>
        <strain evidence="3 4">SYSU_K30003</strain>
    </source>
</reference>
<dbReference type="Proteomes" id="UP000309676">
    <property type="component" value="Unassembled WGS sequence"/>
</dbReference>
<evidence type="ECO:0000313" key="4">
    <source>
        <dbReference type="Proteomes" id="UP000309676"/>
    </source>
</evidence>
<organism evidence="3 4">
    <name type="scientific">Paenibacillus antri</name>
    <dbReference type="NCBI Taxonomy" id="2582848"/>
    <lineage>
        <taxon>Bacteria</taxon>
        <taxon>Bacillati</taxon>
        <taxon>Bacillota</taxon>
        <taxon>Bacilli</taxon>
        <taxon>Bacillales</taxon>
        <taxon>Paenibacillaceae</taxon>
        <taxon>Paenibacillus</taxon>
    </lineage>
</organism>
<dbReference type="GO" id="GO:0006935">
    <property type="term" value="P:chemotaxis"/>
    <property type="evidence" value="ECO:0007669"/>
    <property type="project" value="UniProtKB-KW"/>
</dbReference>
<name>A0A5R9G1R8_9BACL</name>
<protein>
    <submittedName>
        <fullName evidence="3">Chemotaxis protein CheX</fullName>
    </submittedName>
</protein>
<dbReference type="Gene3D" id="3.40.1550.10">
    <property type="entry name" value="CheC-like"/>
    <property type="match status" value="1"/>
</dbReference>
<accession>A0A5R9G1R8</accession>
<dbReference type="Pfam" id="PF13690">
    <property type="entry name" value="CheX"/>
    <property type="match status" value="1"/>
</dbReference>
<keyword evidence="4" id="KW-1185">Reference proteome</keyword>
<dbReference type="OrthoDB" id="9788100at2"/>
<gene>
    <name evidence="3" type="ORF">FE782_21710</name>
</gene>
<evidence type="ECO:0000259" key="2">
    <source>
        <dbReference type="Pfam" id="PF13690"/>
    </source>
</evidence>
<dbReference type="EMBL" id="VCIW01000016">
    <property type="protein sequence ID" value="TLS50282.1"/>
    <property type="molecule type" value="Genomic_DNA"/>
</dbReference>